<dbReference type="AlphaFoldDB" id="A0A3M7SER1"/>
<keyword evidence="2" id="KW-1185">Reference proteome</keyword>
<dbReference type="EMBL" id="REGN01001529">
    <property type="protein sequence ID" value="RNA34058.1"/>
    <property type="molecule type" value="Genomic_DNA"/>
</dbReference>
<name>A0A3M7SER1_BRAPC</name>
<gene>
    <name evidence="1" type="ORF">BpHYR1_049060</name>
</gene>
<evidence type="ECO:0000313" key="1">
    <source>
        <dbReference type="EMBL" id="RNA34058.1"/>
    </source>
</evidence>
<dbReference type="Proteomes" id="UP000276133">
    <property type="component" value="Unassembled WGS sequence"/>
</dbReference>
<proteinExistence type="predicted"/>
<accession>A0A3M7SER1</accession>
<comment type="caution">
    <text evidence="1">The sequence shown here is derived from an EMBL/GenBank/DDBJ whole genome shotgun (WGS) entry which is preliminary data.</text>
</comment>
<reference evidence="1 2" key="1">
    <citation type="journal article" date="2018" name="Sci. Rep.">
        <title>Genomic signatures of local adaptation to the degree of environmental predictability in rotifers.</title>
        <authorList>
            <person name="Franch-Gras L."/>
            <person name="Hahn C."/>
            <person name="Garcia-Roger E.M."/>
            <person name="Carmona M.J."/>
            <person name="Serra M."/>
            <person name="Gomez A."/>
        </authorList>
    </citation>
    <scope>NUCLEOTIDE SEQUENCE [LARGE SCALE GENOMIC DNA]</scope>
    <source>
        <strain evidence="1">HYR1</strain>
    </source>
</reference>
<protein>
    <submittedName>
        <fullName evidence="1">Uncharacterized protein</fullName>
    </submittedName>
</protein>
<evidence type="ECO:0000313" key="2">
    <source>
        <dbReference type="Proteomes" id="UP000276133"/>
    </source>
</evidence>
<sequence length="68" mass="8115">MHHEVFKKTLTTNSFKSTFELSERYFRTRLSHSVSLVVKMVEEYREGFKSRQIKYPTQLSNSSVQINK</sequence>
<organism evidence="1 2">
    <name type="scientific">Brachionus plicatilis</name>
    <name type="common">Marine rotifer</name>
    <name type="synonym">Brachionus muelleri</name>
    <dbReference type="NCBI Taxonomy" id="10195"/>
    <lineage>
        <taxon>Eukaryota</taxon>
        <taxon>Metazoa</taxon>
        <taxon>Spiralia</taxon>
        <taxon>Gnathifera</taxon>
        <taxon>Rotifera</taxon>
        <taxon>Eurotatoria</taxon>
        <taxon>Monogononta</taxon>
        <taxon>Pseudotrocha</taxon>
        <taxon>Ploima</taxon>
        <taxon>Brachionidae</taxon>
        <taxon>Brachionus</taxon>
    </lineage>
</organism>